<dbReference type="SFLD" id="SFLDG01386">
    <property type="entry name" value="main_SPASM_domain-containing"/>
    <property type="match status" value="1"/>
</dbReference>
<dbReference type="Pfam" id="PF04055">
    <property type="entry name" value="Radical_SAM"/>
    <property type="match status" value="1"/>
</dbReference>
<evidence type="ECO:0000313" key="10">
    <source>
        <dbReference type="Proteomes" id="UP000264883"/>
    </source>
</evidence>
<gene>
    <name evidence="9" type="ORF">BEN51_00615</name>
</gene>
<keyword evidence="6" id="KW-0411">Iron-sulfur</keyword>
<evidence type="ECO:0000256" key="7">
    <source>
        <dbReference type="ARBA" id="ARBA00023601"/>
    </source>
</evidence>
<evidence type="ECO:0000256" key="2">
    <source>
        <dbReference type="ARBA" id="ARBA00022485"/>
    </source>
</evidence>
<evidence type="ECO:0000256" key="5">
    <source>
        <dbReference type="ARBA" id="ARBA00023004"/>
    </source>
</evidence>
<dbReference type="NCBIfam" id="TIGR04085">
    <property type="entry name" value="rSAM_more_4Fe4S"/>
    <property type="match status" value="1"/>
</dbReference>
<dbReference type="PROSITE" id="PS51918">
    <property type="entry name" value="RADICAL_SAM"/>
    <property type="match status" value="1"/>
</dbReference>
<dbReference type="SFLD" id="SFLDG01067">
    <property type="entry name" value="SPASM/twitch_domain_containing"/>
    <property type="match status" value="1"/>
</dbReference>
<keyword evidence="2" id="KW-0004">4Fe-4S</keyword>
<dbReference type="PROSITE" id="PS01305">
    <property type="entry name" value="MOAA_NIFB_PQQE"/>
    <property type="match status" value="1"/>
</dbReference>
<dbReference type="InterPro" id="IPR007197">
    <property type="entry name" value="rSAM"/>
</dbReference>
<dbReference type="InterPro" id="IPR023867">
    <property type="entry name" value="Sulphatase_maturase_rSAM"/>
</dbReference>
<reference evidence="9 10" key="1">
    <citation type="submission" date="2016-08" db="EMBL/GenBank/DDBJ databases">
        <title>Complete Genome Sequence Of The Indigo Reducing Clostridium isatidis DSM15098.</title>
        <authorList>
            <person name="Little G.T."/>
            <person name="Minton N.P."/>
        </authorList>
    </citation>
    <scope>NUCLEOTIDE SEQUENCE [LARGE SCALE GENOMIC DNA]</scope>
    <source>
        <strain evidence="9 10">DSM 15098</strain>
    </source>
</reference>
<keyword evidence="3" id="KW-0949">S-adenosyl-L-methionine</keyword>
<comment type="similarity">
    <text evidence="7">Belongs to the radical SAM superfamily. Anaerobic sulfatase-maturating enzyme family.</text>
</comment>
<feature type="domain" description="Radical SAM core" evidence="8">
    <location>
        <begin position="37"/>
        <end position="262"/>
    </location>
</feature>
<sequence>MDNLFINVDRNTYRWSVDYEKHKYNSGIFKPRVNIDDYLLIHSSIAITNKCNLNCIYCYKEVNKKTEIHEIPKEEIFNYINLLTNMDNYKLKTIQLIGGEPLIHSEIIEIIDFLLSKGIQVRISTNGMSDIIKKPEFKHILNDTKVEFRVSLDSHIESIHDSFRGKGTFKKLIGNIEYLCQHKCRLSVKSVITKSNIKDLKPMLYFLKERNISNFAYSALYNLGSAEDKFYSENYISNSDILLEILNILEEDPSLAKLLRPNILRHVLDSLFIKNPYILSKMYLYVNYDGNIYPQDQLIYDKFCLGNIYKLNNDIFGDIVSRFKDIKLRYEINRKECLECDFYPFCVKGNYGELYKKDEKLLECFPNCDDLKKFISILMKNGSNSRNILLKMHNIS</sequence>
<dbReference type="InterPro" id="IPR013785">
    <property type="entry name" value="Aldolase_TIM"/>
</dbReference>
<evidence type="ECO:0000256" key="3">
    <source>
        <dbReference type="ARBA" id="ARBA00022691"/>
    </source>
</evidence>
<evidence type="ECO:0000313" key="9">
    <source>
        <dbReference type="EMBL" id="ASW42060.1"/>
    </source>
</evidence>
<dbReference type="AlphaFoldDB" id="A0A343J952"/>
<evidence type="ECO:0000256" key="4">
    <source>
        <dbReference type="ARBA" id="ARBA00022723"/>
    </source>
</evidence>
<dbReference type="OrthoDB" id="7021155at2"/>
<dbReference type="SFLD" id="SFLDS00029">
    <property type="entry name" value="Radical_SAM"/>
    <property type="match status" value="1"/>
</dbReference>
<dbReference type="RefSeq" id="WP_119864195.1">
    <property type="nucleotide sequence ID" value="NZ_CP016786.1"/>
</dbReference>
<dbReference type="SUPFAM" id="SSF102114">
    <property type="entry name" value="Radical SAM enzymes"/>
    <property type="match status" value="1"/>
</dbReference>
<organism evidence="9 10">
    <name type="scientific">Clostridium isatidis</name>
    <dbReference type="NCBI Taxonomy" id="182773"/>
    <lineage>
        <taxon>Bacteria</taxon>
        <taxon>Bacillati</taxon>
        <taxon>Bacillota</taxon>
        <taxon>Clostridia</taxon>
        <taxon>Eubacteriales</taxon>
        <taxon>Clostridiaceae</taxon>
        <taxon>Clostridium</taxon>
    </lineage>
</organism>
<dbReference type="CDD" id="cd01335">
    <property type="entry name" value="Radical_SAM"/>
    <property type="match status" value="1"/>
</dbReference>
<dbReference type="GO" id="GO:0046872">
    <property type="term" value="F:metal ion binding"/>
    <property type="evidence" value="ECO:0007669"/>
    <property type="project" value="UniProtKB-KW"/>
</dbReference>
<name>A0A343J952_9CLOT</name>
<dbReference type="InterPro" id="IPR000385">
    <property type="entry name" value="MoaA_NifB_PqqE_Fe-S-bd_CS"/>
</dbReference>
<evidence type="ECO:0000259" key="8">
    <source>
        <dbReference type="PROSITE" id="PS51918"/>
    </source>
</evidence>
<evidence type="ECO:0000256" key="1">
    <source>
        <dbReference type="ARBA" id="ARBA00001966"/>
    </source>
</evidence>
<protein>
    <recommendedName>
        <fullName evidence="8">Radical SAM core domain-containing protein</fullName>
    </recommendedName>
</protein>
<dbReference type="PANTHER" id="PTHR43273:SF3">
    <property type="entry name" value="ANAEROBIC SULFATASE-MATURATING ENZYME HOMOLOG ASLB-RELATED"/>
    <property type="match status" value="1"/>
</dbReference>
<keyword evidence="10" id="KW-1185">Reference proteome</keyword>
<dbReference type="PANTHER" id="PTHR43273">
    <property type="entry name" value="ANAEROBIC SULFATASE-MATURATING ENZYME HOMOLOG ASLB-RELATED"/>
    <property type="match status" value="1"/>
</dbReference>
<dbReference type="InterPro" id="IPR023885">
    <property type="entry name" value="4Fe4S-binding_SPASM_dom"/>
</dbReference>
<evidence type="ECO:0000256" key="6">
    <source>
        <dbReference type="ARBA" id="ARBA00023014"/>
    </source>
</evidence>
<dbReference type="EMBL" id="CP016786">
    <property type="protein sequence ID" value="ASW42060.1"/>
    <property type="molecule type" value="Genomic_DNA"/>
</dbReference>
<dbReference type="GO" id="GO:0051539">
    <property type="term" value="F:4 iron, 4 sulfur cluster binding"/>
    <property type="evidence" value="ECO:0007669"/>
    <property type="project" value="UniProtKB-KW"/>
</dbReference>
<keyword evidence="4" id="KW-0479">Metal-binding</keyword>
<dbReference type="InterPro" id="IPR058240">
    <property type="entry name" value="rSAM_sf"/>
</dbReference>
<proteinExistence type="inferred from homology"/>
<dbReference type="Gene3D" id="3.20.20.70">
    <property type="entry name" value="Aldolase class I"/>
    <property type="match status" value="1"/>
</dbReference>
<dbReference type="KEGG" id="cia:BEN51_00615"/>
<dbReference type="Proteomes" id="UP000264883">
    <property type="component" value="Chromosome"/>
</dbReference>
<accession>A0A343J952</accession>
<comment type="cofactor">
    <cofactor evidence="1">
        <name>[4Fe-4S] cluster</name>
        <dbReference type="ChEBI" id="CHEBI:49883"/>
    </cofactor>
</comment>
<keyword evidence="5" id="KW-0408">Iron</keyword>
<dbReference type="GO" id="GO:0016491">
    <property type="term" value="F:oxidoreductase activity"/>
    <property type="evidence" value="ECO:0007669"/>
    <property type="project" value="InterPro"/>
</dbReference>